<feature type="repeat" description="WD" evidence="3">
    <location>
        <begin position="117"/>
        <end position="150"/>
    </location>
</feature>
<dbReference type="GO" id="GO:0005656">
    <property type="term" value="C:nuclear pre-replicative complex"/>
    <property type="evidence" value="ECO:0007669"/>
    <property type="project" value="TreeGrafter"/>
</dbReference>
<reference evidence="4 5" key="1">
    <citation type="submission" date="2019-08" db="EMBL/GenBank/DDBJ databases">
        <authorList>
            <person name="Alioto T."/>
            <person name="Alioto T."/>
            <person name="Gomez Garrido J."/>
        </authorList>
    </citation>
    <scope>NUCLEOTIDE SEQUENCE [LARGE SCALE GENOMIC DNA]</scope>
</reference>
<gene>
    <name evidence="4" type="ORF">CINCED_3A012953</name>
</gene>
<dbReference type="Proteomes" id="UP000325440">
    <property type="component" value="Unassembled WGS sequence"/>
</dbReference>
<dbReference type="InterPro" id="IPR036322">
    <property type="entry name" value="WD40_repeat_dom_sf"/>
</dbReference>
<dbReference type="PANTHER" id="PTHR18763">
    <property type="entry name" value="WD-REPEAT PROTEIN 18"/>
    <property type="match status" value="1"/>
</dbReference>
<dbReference type="PROSITE" id="PS50294">
    <property type="entry name" value="WD_REPEATS_REGION"/>
    <property type="match status" value="2"/>
</dbReference>
<evidence type="ECO:0000313" key="5">
    <source>
        <dbReference type="Proteomes" id="UP000325440"/>
    </source>
</evidence>
<dbReference type="SMART" id="SM00320">
    <property type="entry name" value="WD40"/>
    <property type="match status" value="5"/>
</dbReference>
<dbReference type="EMBL" id="CABPRJ010000023">
    <property type="protein sequence ID" value="VVC25976.1"/>
    <property type="molecule type" value="Genomic_DNA"/>
</dbReference>
<keyword evidence="5" id="KW-1185">Reference proteome</keyword>
<dbReference type="InterPro" id="IPR015943">
    <property type="entry name" value="WD40/YVTN_repeat-like_dom_sf"/>
</dbReference>
<feature type="repeat" description="WD" evidence="3">
    <location>
        <begin position="276"/>
        <end position="317"/>
    </location>
</feature>
<protein>
    <submittedName>
        <fullName evidence="4">WD40/YVTN repeat-like-containing domain,WD40 repeat,WD40-repeat-containing domain</fullName>
    </submittedName>
</protein>
<keyword evidence="2" id="KW-0677">Repeat</keyword>
<dbReference type="InterPro" id="IPR001680">
    <property type="entry name" value="WD40_rpt"/>
</dbReference>
<dbReference type="AlphaFoldDB" id="A0A5E4M696"/>
<dbReference type="InterPro" id="IPR045227">
    <property type="entry name" value="WDR18/Ipi3/RID3"/>
</dbReference>
<dbReference type="GO" id="GO:0006364">
    <property type="term" value="P:rRNA processing"/>
    <property type="evidence" value="ECO:0007669"/>
    <property type="project" value="TreeGrafter"/>
</dbReference>
<evidence type="ECO:0000256" key="3">
    <source>
        <dbReference type="PROSITE-ProRule" id="PRU00221"/>
    </source>
</evidence>
<sequence>MTSSETLEVAFVTDGTSGATVWDTANGTMLKTYRHTASLGQNCVSLLGNDYLIAADKGPLIHTWPINSQEKTHQVRMLCGGKINSLAASPDGLYIAVAIGEKLQVWMCCSGKLLTTVNRHFQPITIIKWSSDGSYLVTGGEDGIVCVWSLVKLINMSKAFMIQTFFSGDQTDQSAPNYTFSDHSVRITGIYIGNCTRCIRIFTTSVDKTCKIYDLSTGIMLLSIAFDVIPSSLTVDSVETAVYIGTSTGPIRSLDLTSPPRTRECYITEKETGVKFIGHSKAVTALSVSLFGDTLVSGSTDCTLRTWHIASRQCLRTIQLKEPVINMFLTLTPRQLTNSELDSSIILRSFKKTEEQNDDYFIEVFCNNDLFDEENDTFGHVEDTSIREELEKIKTINTRIYEFALNSILKDNEPNLKEDIDISSFSLIDLESYGEKNGFNSNNSGDEESSIVDLNECSNIPKRKKKNRKRSKKSKKNPNVENISYIYM</sequence>
<dbReference type="GO" id="GO:0006261">
    <property type="term" value="P:DNA-templated DNA replication"/>
    <property type="evidence" value="ECO:0007669"/>
    <property type="project" value="TreeGrafter"/>
</dbReference>
<name>A0A5E4M696_9HEMI</name>
<evidence type="ECO:0000256" key="2">
    <source>
        <dbReference type="ARBA" id="ARBA00022737"/>
    </source>
</evidence>
<dbReference type="SUPFAM" id="SSF50978">
    <property type="entry name" value="WD40 repeat-like"/>
    <property type="match status" value="1"/>
</dbReference>
<proteinExistence type="predicted"/>
<dbReference type="Gene3D" id="2.130.10.10">
    <property type="entry name" value="YVTN repeat-like/Quinoprotein amine dehydrogenase"/>
    <property type="match status" value="2"/>
</dbReference>
<evidence type="ECO:0000313" key="4">
    <source>
        <dbReference type="EMBL" id="VVC25976.1"/>
    </source>
</evidence>
<dbReference type="PANTHER" id="PTHR18763:SF0">
    <property type="entry name" value="WD REPEAT-CONTAINING PROTEIN 18"/>
    <property type="match status" value="1"/>
</dbReference>
<dbReference type="GO" id="GO:0120330">
    <property type="term" value="C:rixosome complex"/>
    <property type="evidence" value="ECO:0007669"/>
    <property type="project" value="TreeGrafter"/>
</dbReference>
<evidence type="ECO:0000256" key="1">
    <source>
        <dbReference type="ARBA" id="ARBA00022574"/>
    </source>
</evidence>
<dbReference type="Pfam" id="PF00400">
    <property type="entry name" value="WD40"/>
    <property type="match status" value="2"/>
</dbReference>
<dbReference type="OrthoDB" id="756370at2759"/>
<keyword evidence="1 3" id="KW-0853">WD repeat</keyword>
<organism evidence="4 5">
    <name type="scientific">Cinara cedri</name>
    <dbReference type="NCBI Taxonomy" id="506608"/>
    <lineage>
        <taxon>Eukaryota</taxon>
        <taxon>Metazoa</taxon>
        <taxon>Ecdysozoa</taxon>
        <taxon>Arthropoda</taxon>
        <taxon>Hexapoda</taxon>
        <taxon>Insecta</taxon>
        <taxon>Pterygota</taxon>
        <taxon>Neoptera</taxon>
        <taxon>Paraneoptera</taxon>
        <taxon>Hemiptera</taxon>
        <taxon>Sternorrhyncha</taxon>
        <taxon>Aphidomorpha</taxon>
        <taxon>Aphidoidea</taxon>
        <taxon>Aphididae</taxon>
        <taxon>Lachninae</taxon>
        <taxon>Cinara</taxon>
    </lineage>
</organism>
<dbReference type="PROSITE" id="PS50082">
    <property type="entry name" value="WD_REPEATS_2"/>
    <property type="match status" value="2"/>
</dbReference>
<accession>A0A5E4M696</accession>